<evidence type="ECO:0000256" key="12">
    <source>
        <dbReference type="SAM" id="SignalP"/>
    </source>
</evidence>
<dbReference type="GO" id="GO:0005615">
    <property type="term" value="C:extracellular space"/>
    <property type="evidence" value="ECO:0007669"/>
    <property type="project" value="TreeGrafter"/>
</dbReference>
<keyword evidence="6" id="KW-0031">Aminopeptidase</keyword>
<dbReference type="GO" id="GO:0016020">
    <property type="term" value="C:membrane"/>
    <property type="evidence" value="ECO:0007669"/>
    <property type="project" value="TreeGrafter"/>
</dbReference>
<evidence type="ECO:0000256" key="10">
    <source>
        <dbReference type="ARBA" id="ARBA00022833"/>
    </source>
</evidence>
<dbReference type="GO" id="GO:0005737">
    <property type="term" value="C:cytoplasm"/>
    <property type="evidence" value="ECO:0007669"/>
    <property type="project" value="TreeGrafter"/>
</dbReference>
<dbReference type="GO" id="GO:0008270">
    <property type="term" value="F:zinc ion binding"/>
    <property type="evidence" value="ECO:0007669"/>
    <property type="project" value="InterPro"/>
</dbReference>
<evidence type="ECO:0000256" key="4">
    <source>
        <dbReference type="ARBA" id="ARBA00012564"/>
    </source>
</evidence>
<dbReference type="InterPro" id="IPR045357">
    <property type="entry name" value="Aminopeptidase_N-like_N"/>
</dbReference>
<feature type="domain" description="Aminopeptidase N-like N-terminal" evidence="14">
    <location>
        <begin position="26"/>
        <end position="177"/>
    </location>
</feature>
<comment type="cofactor">
    <cofactor evidence="2">
        <name>Zn(2+)</name>
        <dbReference type="ChEBI" id="CHEBI:29105"/>
    </cofactor>
</comment>
<keyword evidence="16" id="KW-1185">Reference proteome</keyword>
<evidence type="ECO:0000256" key="3">
    <source>
        <dbReference type="ARBA" id="ARBA00010136"/>
    </source>
</evidence>
<evidence type="ECO:0000313" key="16">
    <source>
        <dbReference type="Proteomes" id="UP000295334"/>
    </source>
</evidence>
<evidence type="ECO:0000256" key="11">
    <source>
        <dbReference type="ARBA" id="ARBA00023049"/>
    </source>
</evidence>
<evidence type="ECO:0000259" key="13">
    <source>
        <dbReference type="Pfam" id="PF01433"/>
    </source>
</evidence>
<dbReference type="PANTHER" id="PTHR11533:SF174">
    <property type="entry name" value="PUROMYCIN-SENSITIVE AMINOPEPTIDASE-RELATED"/>
    <property type="match status" value="1"/>
</dbReference>
<dbReference type="OrthoDB" id="100605at2"/>
<keyword evidence="11" id="KW-0482">Metalloprotease</keyword>
<evidence type="ECO:0000256" key="6">
    <source>
        <dbReference type="ARBA" id="ARBA00022438"/>
    </source>
</evidence>
<proteinExistence type="inferred from homology"/>
<dbReference type="InterPro" id="IPR001930">
    <property type="entry name" value="Peptidase_M1"/>
</dbReference>
<dbReference type="InterPro" id="IPR027268">
    <property type="entry name" value="Peptidase_M4/M1_CTD_sf"/>
</dbReference>
<evidence type="ECO:0000256" key="7">
    <source>
        <dbReference type="ARBA" id="ARBA00022670"/>
    </source>
</evidence>
<dbReference type="GO" id="GO:0016285">
    <property type="term" value="F:alanyl aminopeptidase activity"/>
    <property type="evidence" value="ECO:0007669"/>
    <property type="project" value="UniProtKB-EC"/>
</dbReference>
<dbReference type="PRINTS" id="PR00756">
    <property type="entry name" value="ALADIPTASE"/>
</dbReference>
<accession>A0A4R1BKA1</accession>
<dbReference type="PANTHER" id="PTHR11533">
    <property type="entry name" value="PROTEASE M1 ZINC METALLOPROTEASE"/>
    <property type="match status" value="1"/>
</dbReference>
<dbReference type="InterPro" id="IPR042097">
    <property type="entry name" value="Aminopeptidase_N-like_N_sf"/>
</dbReference>
<dbReference type="CDD" id="cd09603">
    <property type="entry name" value="M1_APN_like"/>
    <property type="match status" value="1"/>
</dbReference>
<keyword evidence="7" id="KW-0645">Protease</keyword>
<dbReference type="InterPro" id="IPR014782">
    <property type="entry name" value="Peptidase_M1_dom"/>
</dbReference>
<dbReference type="GO" id="GO:0006508">
    <property type="term" value="P:proteolysis"/>
    <property type="evidence" value="ECO:0007669"/>
    <property type="project" value="UniProtKB-KW"/>
</dbReference>
<feature type="domain" description="Peptidase M1 membrane alanine aminopeptidase" evidence="13">
    <location>
        <begin position="248"/>
        <end position="444"/>
    </location>
</feature>
<evidence type="ECO:0000313" key="15">
    <source>
        <dbReference type="EMBL" id="TCJ17845.1"/>
    </source>
</evidence>
<comment type="caution">
    <text evidence="15">The sequence shown here is derived from an EMBL/GenBank/DDBJ whole genome shotgun (WGS) entry which is preliminary data.</text>
</comment>
<gene>
    <name evidence="15" type="ORF">EPD60_06580</name>
</gene>
<evidence type="ECO:0000256" key="1">
    <source>
        <dbReference type="ARBA" id="ARBA00000098"/>
    </source>
</evidence>
<name>A0A4R1BKA1_9BACT</name>
<organism evidence="15 16">
    <name type="scientific">Flaviaesturariibacter flavus</name>
    <dbReference type="NCBI Taxonomy" id="2502780"/>
    <lineage>
        <taxon>Bacteria</taxon>
        <taxon>Pseudomonadati</taxon>
        <taxon>Bacteroidota</taxon>
        <taxon>Chitinophagia</taxon>
        <taxon>Chitinophagales</taxon>
        <taxon>Chitinophagaceae</taxon>
        <taxon>Flaviaestuariibacter</taxon>
    </lineage>
</organism>
<comment type="similarity">
    <text evidence="3">Belongs to the peptidase M1 family.</text>
</comment>
<keyword evidence="12" id="KW-0732">Signal</keyword>
<evidence type="ECO:0000256" key="8">
    <source>
        <dbReference type="ARBA" id="ARBA00022723"/>
    </source>
</evidence>
<dbReference type="SUPFAM" id="SSF55486">
    <property type="entry name" value="Metalloproteases ('zincins'), catalytic domain"/>
    <property type="match status" value="1"/>
</dbReference>
<dbReference type="GO" id="GO:0070006">
    <property type="term" value="F:metalloaminopeptidase activity"/>
    <property type="evidence" value="ECO:0007669"/>
    <property type="project" value="TreeGrafter"/>
</dbReference>
<feature type="signal peptide" evidence="12">
    <location>
        <begin position="1"/>
        <end position="20"/>
    </location>
</feature>
<evidence type="ECO:0000259" key="14">
    <source>
        <dbReference type="Pfam" id="PF17900"/>
    </source>
</evidence>
<keyword evidence="9" id="KW-0378">Hydrolase</keyword>
<dbReference type="AlphaFoldDB" id="A0A4R1BKA1"/>
<keyword evidence="8" id="KW-0479">Metal-binding</keyword>
<dbReference type="Pfam" id="PF01433">
    <property type="entry name" value="Peptidase_M1"/>
    <property type="match status" value="1"/>
</dbReference>
<dbReference type="Gene3D" id="2.60.40.1730">
    <property type="entry name" value="tricorn interacting facor f3 domain"/>
    <property type="match status" value="1"/>
</dbReference>
<feature type="chain" id="PRO_5020539851" description="Aminopeptidase N" evidence="12">
    <location>
        <begin position="21"/>
        <end position="553"/>
    </location>
</feature>
<dbReference type="Gene3D" id="1.10.390.10">
    <property type="entry name" value="Neutral Protease Domain 2"/>
    <property type="match status" value="1"/>
</dbReference>
<reference evidence="15 16" key="1">
    <citation type="submission" date="2019-03" db="EMBL/GenBank/DDBJ databases">
        <authorList>
            <person name="Kim M.K.M."/>
        </authorList>
    </citation>
    <scope>NUCLEOTIDE SEQUENCE [LARGE SCALE GENOMIC DNA]</scope>
    <source>
        <strain evidence="15 16">17J68-12</strain>
    </source>
</reference>
<dbReference type="GO" id="GO:0042277">
    <property type="term" value="F:peptide binding"/>
    <property type="evidence" value="ECO:0007669"/>
    <property type="project" value="TreeGrafter"/>
</dbReference>
<dbReference type="EMBL" id="SJZI01000008">
    <property type="protein sequence ID" value="TCJ17845.1"/>
    <property type="molecule type" value="Genomic_DNA"/>
</dbReference>
<protein>
    <recommendedName>
        <fullName evidence="5">Aminopeptidase N</fullName>
        <ecNumber evidence="4">3.4.11.2</ecNumber>
    </recommendedName>
</protein>
<dbReference type="Proteomes" id="UP000295334">
    <property type="component" value="Unassembled WGS sequence"/>
</dbReference>
<comment type="catalytic activity">
    <reaction evidence="1">
        <text>Release of an N-terminal amino acid, Xaa-|-Yaa- from a peptide, amide or arylamide. Xaa is preferably Ala, but may be most amino acids including Pro (slow action). When a terminal hydrophobic residue is followed by a prolyl residue, the two may be released as an intact Xaa-Pro dipeptide.</text>
        <dbReference type="EC" id="3.4.11.2"/>
    </reaction>
</comment>
<evidence type="ECO:0000256" key="2">
    <source>
        <dbReference type="ARBA" id="ARBA00001947"/>
    </source>
</evidence>
<dbReference type="SUPFAM" id="SSF63737">
    <property type="entry name" value="Leukotriene A4 hydrolase N-terminal domain"/>
    <property type="match status" value="1"/>
</dbReference>
<dbReference type="Pfam" id="PF17900">
    <property type="entry name" value="Peptidase_M1_N"/>
    <property type="match status" value="1"/>
</dbReference>
<dbReference type="InterPro" id="IPR050344">
    <property type="entry name" value="Peptidase_M1_aminopeptidases"/>
</dbReference>
<sequence length="553" mass="62243">MLKRLPKVLLLLLAAVNVGAQDIDVLHYNFNLTLSDQSDSIKGIALINFETVKPRASVTFDLAAPRRDGKGMAVRSVKGADVESWSQRDDKVAIVFDLGSIAKTSKLVQIEYGGIPADGLIISKNKWGERTFFADNWPNRAHQWLPCNDRPDDKATFEFQVTVPKGYRVISNGELQMPRPGNTGIVPPDTSRSFAHWRCEVPLPTKVMVIGAARFASKTFEDSPPGIPVSAWVFPQDSAKGFYDYALAPSILKFFSSYIAPFPYKKLANVQSKTIFGGMENASAIFYAEESVTGDRKWEDVIAHEIAHQWFGDMASEKSFAHLWLSEGFATYMTNIYIEQKYGVDSMNKRLAADREAIRKSGRVGLRTVVDDTTNLMSLLNTNSYQKGGWVLHMLRREVGDSVFRKVIRTYYEQYKGKNATTEDFGSVVEQVTGTKWGWFFEQWLYRPSMPGLNIQETLRKGKVKLSISQSSFARQPFYFTLEIGVVDDAGKMTIHDIPVTESLTEVKLDIGERNPVKIVVDPNTNLLFYTQGATYWKAVKQNRATGEQIRVN</sequence>
<evidence type="ECO:0000256" key="5">
    <source>
        <dbReference type="ARBA" id="ARBA00015611"/>
    </source>
</evidence>
<evidence type="ECO:0000256" key="9">
    <source>
        <dbReference type="ARBA" id="ARBA00022801"/>
    </source>
</evidence>
<keyword evidence="10" id="KW-0862">Zinc</keyword>
<dbReference type="EC" id="3.4.11.2" evidence="4"/>
<dbReference type="GO" id="GO:0043171">
    <property type="term" value="P:peptide catabolic process"/>
    <property type="evidence" value="ECO:0007669"/>
    <property type="project" value="TreeGrafter"/>
</dbReference>
<dbReference type="RefSeq" id="WP_131448059.1">
    <property type="nucleotide sequence ID" value="NZ_SJZI01000008.1"/>
</dbReference>